<protein>
    <recommendedName>
        <fullName evidence="2">Peptidase S1 domain-containing protein</fullName>
    </recommendedName>
</protein>
<comment type="caution">
    <text evidence="3">The sequence shown here is derived from an EMBL/GenBank/DDBJ whole genome shotgun (WGS) entry which is preliminary data.</text>
</comment>
<dbReference type="Pfam" id="PF00089">
    <property type="entry name" value="Trypsin"/>
    <property type="match status" value="1"/>
</dbReference>
<evidence type="ECO:0000313" key="4">
    <source>
        <dbReference type="Proteomes" id="UP001217089"/>
    </source>
</evidence>
<organism evidence="3 4">
    <name type="scientific">Tegillarca granosa</name>
    <name type="common">Malaysian cockle</name>
    <name type="synonym">Anadara granosa</name>
    <dbReference type="NCBI Taxonomy" id="220873"/>
    <lineage>
        <taxon>Eukaryota</taxon>
        <taxon>Metazoa</taxon>
        <taxon>Spiralia</taxon>
        <taxon>Lophotrochozoa</taxon>
        <taxon>Mollusca</taxon>
        <taxon>Bivalvia</taxon>
        <taxon>Autobranchia</taxon>
        <taxon>Pteriomorphia</taxon>
        <taxon>Arcoida</taxon>
        <taxon>Arcoidea</taxon>
        <taxon>Arcidae</taxon>
        <taxon>Tegillarca</taxon>
    </lineage>
</organism>
<dbReference type="InterPro" id="IPR001254">
    <property type="entry name" value="Trypsin_dom"/>
</dbReference>
<evidence type="ECO:0000259" key="2">
    <source>
        <dbReference type="PROSITE" id="PS50240"/>
    </source>
</evidence>
<keyword evidence="1" id="KW-1015">Disulfide bond</keyword>
<dbReference type="SUPFAM" id="SSF50494">
    <property type="entry name" value="Trypsin-like serine proteases"/>
    <property type="match status" value="1"/>
</dbReference>
<proteinExistence type="predicted"/>
<dbReference type="Proteomes" id="UP001217089">
    <property type="component" value="Unassembled WGS sequence"/>
</dbReference>
<reference evidence="3 4" key="1">
    <citation type="submission" date="2022-12" db="EMBL/GenBank/DDBJ databases">
        <title>Chromosome-level genome of Tegillarca granosa.</title>
        <authorList>
            <person name="Kim J."/>
        </authorList>
    </citation>
    <scope>NUCLEOTIDE SEQUENCE [LARGE SCALE GENOMIC DNA]</scope>
    <source>
        <strain evidence="3">Teg-2019</strain>
        <tissue evidence="3">Adductor muscle</tissue>
    </source>
</reference>
<dbReference type="Gene3D" id="2.40.10.10">
    <property type="entry name" value="Trypsin-like serine proteases"/>
    <property type="match status" value="1"/>
</dbReference>
<gene>
    <name evidence="3" type="ORF">KUTeg_004026</name>
</gene>
<keyword evidence="4" id="KW-1185">Reference proteome</keyword>
<dbReference type="EMBL" id="JARBDR010000214">
    <property type="protein sequence ID" value="KAJ8318935.1"/>
    <property type="molecule type" value="Genomic_DNA"/>
</dbReference>
<feature type="domain" description="Peptidase S1" evidence="2">
    <location>
        <begin position="13"/>
        <end position="118"/>
    </location>
</feature>
<evidence type="ECO:0000256" key="1">
    <source>
        <dbReference type="ARBA" id="ARBA00023157"/>
    </source>
</evidence>
<name>A0ABQ9FNU8_TEGGR</name>
<accession>A0ABQ9FNU8</accession>
<evidence type="ECO:0000313" key="3">
    <source>
        <dbReference type="EMBL" id="KAJ8318935.1"/>
    </source>
</evidence>
<dbReference type="PANTHER" id="PTHR24252:SF8">
    <property type="entry name" value="ACROSIN"/>
    <property type="match status" value="1"/>
</dbReference>
<dbReference type="InterPro" id="IPR043504">
    <property type="entry name" value="Peptidase_S1_PA_chymotrypsin"/>
</dbReference>
<dbReference type="PANTHER" id="PTHR24252">
    <property type="entry name" value="ACROSIN-RELATED"/>
    <property type="match status" value="1"/>
</dbReference>
<dbReference type="PROSITE" id="PS50240">
    <property type="entry name" value="TRYPSIN_DOM"/>
    <property type="match status" value="1"/>
</dbReference>
<sequence>MKRNNFFFLQFNHERYNTGSGNYPNDIAIMKLSQSADLTSDYVSTVPLPTVAGQNFLNTECYISGWGKTSATGTLADVLQHTPMNVMTNDNCKRSWGNSLIIQSHICLAVGTSSACNF</sequence>
<dbReference type="InterPro" id="IPR009003">
    <property type="entry name" value="Peptidase_S1_PA"/>
</dbReference>